<dbReference type="RefSeq" id="WP_276097058.1">
    <property type="nucleotide sequence ID" value="NZ_JARJBC010000041.1"/>
</dbReference>
<gene>
    <name evidence="1" type="ORF">P3G67_34660</name>
</gene>
<comment type="caution">
    <text evidence="1">The sequence shown here is derived from an EMBL/GenBank/DDBJ whole genome shotgun (WGS) entry which is preliminary data.</text>
</comment>
<sequence>MGRTAQKEIETATNGRQQNTIPVVHITTPADPEPRVNWVWEIGSFLGLNPEPKNLTEVLEMRRHQDVTLPVNYVLETAQTRLLLIDDINRASPQHLANVLPYFEYLRDKLGISIVFCGTGASHRLHQARILAQDLIRVSEENKVRLEQAGRPATPVSPSPTELLPVTWLHPLPLGTKIEEQEVFRRVLAGFEADLSLYRLEEHALSQHAAELHRRTGGYFKALTYVISTAAVVAIRSGSENITMKEIDTATAQLGP</sequence>
<reference evidence="1 2" key="1">
    <citation type="submission" date="2023-03" db="EMBL/GenBank/DDBJ databases">
        <title>Draft genome sequence of Streptomyces sp. RB6PN23 isolated from peat swamp forest in Thailand.</title>
        <authorList>
            <person name="Klaysubun C."/>
            <person name="Duangmal K."/>
        </authorList>
    </citation>
    <scope>NUCLEOTIDE SEQUENCE [LARGE SCALE GENOMIC DNA]</scope>
    <source>
        <strain evidence="1 2">RB6PN23</strain>
    </source>
</reference>
<evidence type="ECO:0000313" key="2">
    <source>
        <dbReference type="Proteomes" id="UP001216579"/>
    </source>
</evidence>
<accession>A0ABT5ZWQ6</accession>
<keyword evidence="2" id="KW-1185">Reference proteome</keyword>
<proteinExistence type="predicted"/>
<evidence type="ECO:0000313" key="1">
    <source>
        <dbReference type="EMBL" id="MDF3294257.1"/>
    </source>
</evidence>
<organism evidence="1 2">
    <name type="scientific">Streptomyces silvisoli</name>
    <dbReference type="NCBI Taxonomy" id="3034235"/>
    <lineage>
        <taxon>Bacteria</taxon>
        <taxon>Bacillati</taxon>
        <taxon>Actinomycetota</taxon>
        <taxon>Actinomycetes</taxon>
        <taxon>Kitasatosporales</taxon>
        <taxon>Streptomycetaceae</taxon>
        <taxon>Streptomyces</taxon>
    </lineage>
</organism>
<dbReference type="EMBL" id="JARJBC010000041">
    <property type="protein sequence ID" value="MDF3294257.1"/>
    <property type="molecule type" value="Genomic_DNA"/>
</dbReference>
<protein>
    <submittedName>
        <fullName evidence="1">TniB family NTP-binding protein</fullName>
    </submittedName>
</protein>
<dbReference type="Proteomes" id="UP001216579">
    <property type="component" value="Unassembled WGS sequence"/>
</dbReference>
<name>A0ABT5ZWQ6_9ACTN</name>